<evidence type="ECO:0000259" key="3">
    <source>
        <dbReference type="Pfam" id="PF00857"/>
    </source>
</evidence>
<dbReference type="AlphaFoldDB" id="A0A1M5HAV1"/>
<dbReference type="InterPro" id="IPR000868">
    <property type="entry name" value="Isochorismatase-like_dom"/>
</dbReference>
<proteinExistence type="predicted"/>
<dbReference type="GO" id="GO:0016787">
    <property type="term" value="F:hydrolase activity"/>
    <property type="evidence" value="ECO:0007669"/>
    <property type="project" value="UniProtKB-KW"/>
</dbReference>
<dbReference type="InterPro" id="IPR050272">
    <property type="entry name" value="Isochorismatase-like_hydrls"/>
</dbReference>
<dbReference type="Gene3D" id="3.40.50.850">
    <property type="entry name" value="Isochorismatase-like"/>
    <property type="match status" value="1"/>
</dbReference>
<keyword evidence="1" id="KW-0378">Hydrolase</keyword>
<name>A0A1M5HAV1_9BACE</name>
<feature type="chain" id="PRO_5012454625" evidence="2">
    <location>
        <begin position="24"/>
        <end position="210"/>
    </location>
</feature>
<dbReference type="Pfam" id="PF00857">
    <property type="entry name" value="Isochorismatase"/>
    <property type="match status" value="1"/>
</dbReference>
<sequence length="210" mass="23038">MEKVHVLLLFICMALVGQSSVSAQSMKAKQALLIIDIQNDYFEGGANPLVGSLEASLNAQKILNAFRAKSLLVVHIKHISSRSGSTFFIPNTRGAEIHENVAPLNNESVIIKNYPNSFRDTKLLEVLKANNITDLVICGMMTHMCVDATARAAKDLGFNSTIISDACATKNLEIQGQNVTAQNVQKSFLAALSYYYSTIQETNKFLLKLQ</sequence>
<evidence type="ECO:0000256" key="2">
    <source>
        <dbReference type="SAM" id="SignalP"/>
    </source>
</evidence>
<dbReference type="RefSeq" id="WP_245797149.1">
    <property type="nucleotide sequence ID" value="NZ_FQTV01000025.1"/>
</dbReference>
<protein>
    <submittedName>
        <fullName evidence="4">Nicotinamidase-related amidase</fullName>
    </submittedName>
</protein>
<keyword evidence="5" id="KW-1185">Reference proteome</keyword>
<evidence type="ECO:0000256" key="1">
    <source>
        <dbReference type="ARBA" id="ARBA00022801"/>
    </source>
</evidence>
<reference evidence="4 5" key="1">
    <citation type="submission" date="2016-11" db="EMBL/GenBank/DDBJ databases">
        <authorList>
            <person name="Jaros S."/>
            <person name="Januszkiewicz K."/>
            <person name="Wedrychowicz H."/>
        </authorList>
    </citation>
    <scope>NUCLEOTIDE SEQUENCE [LARGE SCALE GENOMIC DNA]</scope>
    <source>
        <strain evidence="4 5">DSM 26991</strain>
    </source>
</reference>
<gene>
    <name evidence="4" type="ORF">SAMN05444405_12524</name>
</gene>
<dbReference type="PANTHER" id="PTHR43540:SF1">
    <property type="entry name" value="ISOCHORISMATASE HYDROLASE"/>
    <property type="match status" value="1"/>
</dbReference>
<evidence type="ECO:0000313" key="5">
    <source>
        <dbReference type="Proteomes" id="UP000184509"/>
    </source>
</evidence>
<dbReference type="PANTHER" id="PTHR43540">
    <property type="entry name" value="PEROXYUREIDOACRYLATE/UREIDOACRYLATE AMIDOHYDROLASE-RELATED"/>
    <property type="match status" value="1"/>
</dbReference>
<evidence type="ECO:0000313" key="4">
    <source>
        <dbReference type="EMBL" id="SHG13105.1"/>
    </source>
</evidence>
<dbReference type="CDD" id="cd01014">
    <property type="entry name" value="nicotinamidase_related"/>
    <property type="match status" value="1"/>
</dbReference>
<feature type="signal peptide" evidence="2">
    <location>
        <begin position="1"/>
        <end position="23"/>
    </location>
</feature>
<organism evidence="4 5">
    <name type="scientific">Bacteroides luti</name>
    <dbReference type="NCBI Taxonomy" id="1297750"/>
    <lineage>
        <taxon>Bacteria</taxon>
        <taxon>Pseudomonadati</taxon>
        <taxon>Bacteroidota</taxon>
        <taxon>Bacteroidia</taxon>
        <taxon>Bacteroidales</taxon>
        <taxon>Bacteroidaceae</taxon>
        <taxon>Bacteroides</taxon>
    </lineage>
</organism>
<accession>A0A1M5HAV1</accession>
<keyword evidence="2" id="KW-0732">Signal</keyword>
<dbReference type="SUPFAM" id="SSF52499">
    <property type="entry name" value="Isochorismatase-like hydrolases"/>
    <property type="match status" value="1"/>
</dbReference>
<dbReference type="EMBL" id="FQTV01000025">
    <property type="protein sequence ID" value="SHG13105.1"/>
    <property type="molecule type" value="Genomic_DNA"/>
</dbReference>
<dbReference type="Proteomes" id="UP000184509">
    <property type="component" value="Unassembled WGS sequence"/>
</dbReference>
<dbReference type="InterPro" id="IPR036380">
    <property type="entry name" value="Isochorismatase-like_sf"/>
</dbReference>
<dbReference type="STRING" id="1297750.SAMN05444405_12524"/>
<feature type="domain" description="Isochorismatase-like" evidence="3">
    <location>
        <begin position="31"/>
        <end position="175"/>
    </location>
</feature>